<protein>
    <submittedName>
        <fullName evidence="2">Sugar phosphate isomerases/epimerases</fullName>
    </submittedName>
</protein>
<keyword evidence="2" id="KW-0413">Isomerase</keyword>
<sequence>MKICFNEATTMKKSTLELDLDLCNKYGYDLIEIRMDKLNSYLEKHSLDDLVNFFDNNQLKPYAFNALEFVTFRDMISYRKLKDDLVFLCEVGTKIKCKNIVVVPSFDVGYTKKQIKEETVRVLNDLADVAEKYNINLAFEFVGYPNCSVNTFEQAYEIVTAVNRTNVGIVLDCFHFHSMNSKIEELKKADPHKIFIFHIDDAEDLPVGALRDNNRLWPGDGVIDLDIILTTLKEIGYDEMASIELFRPEYWEWEPEKAIKIGKEKTETLIKKYFNVPQK</sequence>
<dbReference type="EMBL" id="DF238840">
    <property type="protein sequence ID" value="GAF27323.1"/>
    <property type="molecule type" value="Genomic_DNA"/>
</dbReference>
<dbReference type="Proteomes" id="UP000063718">
    <property type="component" value="Unassembled WGS sequence"/>
</dbReference>
<dbReference type="Pfam" id="PF01261">
    <property type="entry name" value="AP_endonuc_2"/>
    <property type="match status" value="1"/>
</dbReference>
<dbReference type="GO" id="GO:0016853">
    <property type="term" value="F:isomerase activity"/>
    <property type="evidence" value="ECO:0007669"/>
    <property type="project" value="UniProtKB-KW"/>
</dbReference>
<dbReference type="Gene3D" id="3.20.20.150">
    <property type="entry name" value="Divalent-metal-dependent TIM barrel enzymes"/>
    <property type="match status" value="1"/>
</dbReference>
<evidence type="ECO:0000313" key="2">
    <source>
        <dbReference type="EMBL" id="GAF27323.1"/>
    </source>
</evidence>
<accession>A0A0S6UK15</accession>
<dbReference type="InterPro" id="IPR036237">
    <property type="entry name" value="Xyl_isomerase-like_sf"/>
</dbReference>
<evidence type="ECO:0000259" key="1">
    <source>
        <dbReference type="Pfam" id="PF01261"/>
    </source>
</evidence>
<dbReference type="InterPro" id="IPR050312">
    <property type="entry name" value="IolE/XylAMocC-like"/>
</dbReference>
<dbReference type="InterPro" id="IPR013022">
    <property type="entry name" value="Xyl_isomerase-like_TIM-brl"/>
</dbReference>
<dbReference type="AlphaFoldDB" id="A0A0S6UK15"/>
<organism evidence="2">
    <name type="scientific">Moorella thermoacetica Y72</name>
    <dbReference type="NCBI Taxonomy" id="1325331"/>
    <lineage>
        <taxon>Bacteria</taxon>
        <taxon>Bacillati</taxon>
        <taxon>Bacillota</taxon>
        <taxon>Clostridia</taxon>
        <taxon>Neomoorellales</taxon>
        <taxon>Neomoorellaceae</taxon>
        <taxon>Neomoorella</taxon>
    </lineage>
</organism>
<feature type="domain" description="Xylose isomerase-like TIM barrel" evidence="1">
    <location>
        <begin position="20"/>
        <end position="260"/>
    </location>
</feature>
<dbReference type="PANTHER" id="PTHR12110:SF21">
    <property type="entry name" value="XYLOSE ISOMERASE-LIKE TIM BARREL DOMAIN-CONTAINING PROTEIN"/>
    <property type="match status" value="1"/>
</dbReference>
<proteinExistence type="predicted"/>
<dbReference type="RefSeq" id="WP_025775082.1">
    <property type="nucleotide sequence ID" value="NZ_DF238840.1"/>
</dbReference>
<name>A0A0S6UK15_NEOTH</name>
<reference evidence="2" key="1">
    <citation type="journal article" date="2014" name="Gene">
        <title>Genome-guided analysis of transformation efficiency and carbon dioxide assimilation by Moorella thermoacetica Y72.</title>
        <authorList>
            <person name="Tsukahara K."/>
            <person name="Kita A."/>
            <person name="Nakashimada Y."/>
            <person name="Hoshino T."/>
            <person name="Murakami K."/>
        </authorList>
    </citation>
    <scope>NUCLEOTIDE SEQUENCE [LARGE SCALE GENOMIC DNA]</scope>
    <source>
        <strain evidence="2">Y72</strain>
    </source>
</reference>
<dbReference type="PANTHER" id="PTHR12110">
    <property type="entry name" value="HYDROXYPYRUVATE ISOMERASE"/>
    <property type="match status" value="1"/>
</dbReference>
<gene>
    <name evidence="2" type="ORF">MTY_2664</name>
</gene>
<dbReference type="SUPFAM" id="SSF51658">
    <property type="entry name" value="Xylose isomerase-like"/>
    <property type="match status" value="1"/>
</dbReference>